<feature type="region of interest" description="Disordered" evidence="1">
    <location>
        <begin position="36"/>
        <end position="111"/>
    </location>
</feature>
<feature type="compositionally biased region" description="Polar residues" evidence="1">
    <location>
        <begin position="222"/>
        <end position="235"/>
    </location>
</feature>
<protein>
    <submittedName>
        <fullName evidence="2">Uncharacterized protein</fullName>
    </submittedName>
</protein>
<gene>
    <name evidence="2" type="ORF">VP01_1346g2</name>
</gene>
<feature type="region of interest" description="Disordered" evidence="1">
    <location>
        <begin position="372"/>
        <end position="427"/>
    </location>
</feature>
<dbReference type="EMBL" id="LAVV01003854">
    <property type="protein sequence ID" value="KNZ61875.1"/>
    <property type="molecule type" value="Genomic_DNA"/>
</dbReference>
<dbReference type="Proteomes" id="UP000037035">
    <property type="component" value="Unassembled WGS sequence"/>
</dbReference>
<feature type="region of interest" description="Disordered" evidence="1">
    <location>
        <begin position="212"/>
        <end position="296"/>
    </location>
</feature>
<feature type="compositionally biased region" description="Low complexity" evidence="1">
    <location>
        <begin position="845"/>
        <end position="861"/>
    </location>
</feature>
<feature type="region of interest" description="Disordered" evidence="1">
    <location>
        <begin position="559"/>
        <end position="586"/>
    </location>
</feature>
<comment type="caution">
    <text evidence="2">The sequence shown here is derived from an EMBL/GenBank/DDBJ whole genome shotgun (WGS) entry which is preliminary data.</text>
</comment>
<feature type="region of interest" description="Disordered" evidence="1">
    <location>
        <begin position="823"/>
        <end position="920"/>
    </location>
</feature>
<feature type="compositionally biased region" description="Pro residues" evidence="1">
    <location>
        <begin position="87"/>
        <end position="98"/>
    </location>
</feature>
<accession>A0A0L6VP03</accession>
<feature type="compositionally biased region" description="Low complexity" evidence="1">
    <location>
        <begin position="341"/>
        <end position="350"/>
    </location>
</feature>
<dbReference type="OrthoDB" id="2507823at2759"/>
<feature type="compositionally biased region" description="Polar residues" evidence="1">
    <location>
        <begin position="417"/>
        <end position="427"/>
    </location>
</feature>
<feature type="compositionally biased region" description="Polar residues" evidence="1">
    <location>
        <begin position="885"/>
        <end position="900"/>
    </location>
</feature>
<evidence type="ECO:0000256" key="1">
    <source>
        <dbReference type="SAM" id="MobiDB-lite"/>
    </source>
</evidence>
<sequence>MAQEPSLLTDISTRAAQEYSDLFAVSGTSFLSPAIDQTATTIQPNSPPPAHSSSSKPHFNLSPNKPTSLSNHLPDTSSLIDLVSMTPLPPKPTHPPPSQDHDEIFNLQNHSPTRSSKKYSFLLDHSISSFDLLPKVLSPSTPSSRKHISKPAVSPHSHWTPPTSPTKAHNALSSHLNFDPPTPSAQSKTKSSQSGSTNITRTHSVDLLALDHNHTPRPSIPRSKSTTAILHQQTHQAHEPSYLSDHSEPPRATKSILKRPNSPSKGARARFFSPRVLSGLSGDEESDDNESSWVDQHGNCRGREIIHEFQKDEPPMSRPNPIFKPPSISQSTTPRKTVLPSSASASSSSSNVRRHHHTPKFIIPEPIDLGIDPILPRHSTSPSPSPPPIPAASYLMNAQAHHRKAASVNVIQPPRNQPTRSTSESSIFNASDNFSNILDESGGFLCGNETTWTGENKERSTELSIDLNHVAMMELLGKKKAGDNRTVSRPGHKLNARGSECEVVPEEEESVDVSGLARQLEDIKSCPLDNFALKDEQAPANLQTSMDFSTTFELSKINLPPLPTDRDQLWKNSKPMEPSVTRPKRHSMSNVYQHVGKRGVTDGDATRLKNKIDSIKLSAREDTRSVTKDDLFSELMSAPPPSLTTQREKGSQPIKANPPTSKITTAPPSARPSTAPKRLSGQLVAFPGKPVESNITHTNPVSKPRRSCISTSVVPVRPKRTSTIGIGLPSSASAPVIHTLTKLSARTNSNSTGLTGVRSKLKPSNAFVKPGQPLGSPKTMKNRSSLSNINLNSPRLLYQANPRKASNLATPVLTTTTSVATMMTSPPKTRKTIPVPGSTIGSTLPAPRSYTASSASSARSSLLDGPLRSALPPPGSLNHRPRTAPFSSAALNPPASSQPSRILPPSSPSKTLARQIKQKI</sequence>
<reference evidence="2 3" key="1">
    <citation type="submission" date="2015-08" db="EMBL/GenBank/DDBJ databases">
        <title>Next Generation Sequencing and Analysis of the Genome of Puccinia sorghi L Schw, the Causal Agent of Maize Common Rust.</title>
        <authorList>
            <person name="Rochi L."/>
            <person name="Burguener G."/>
            <person name="Darino M."/>
            <person name="Turjanski A."/>
            <person name="Kreff E."/>
            <person name="Dieguez M.J."/>
            <person name="Sacco F."/>
        </authorList>
    </citation>
    <scope>NUCLEOTIDE SEQUENCE [LARGE SCALE GENOMIC DNA]</scope>
    <source>
        <strain evidence="2 3">RO10H11247</strain>
    </source>
</reference>
<feature type="compositionally biased region" description="Basic and acidic residues" evidence="1">
    <location>
        <begin position="621"/>
        <end position="631"/>
    </location>
</feature>
<dbReference type="VEuPathDB" id="FungiDB:VP01_1346g2"/>
<feature type="region of interest" description="Disordered" evidence="1">
    <location>
        <begin position="309"/>
        <end position="360"/>
    </location>
</feature>
<proteinExistence type="predicted"/>
<feature type="region of interest" description="Disordered" evidence="1">
    <location>
        <begin position="621"/>
        <end position="708"/>
    </location>
</feature>
<organism evidence="2 3">
    <name type="scientific">Puccinia sorghi</name>
    <dbReference type="NCBI Taxonomy" id="27349"/>
    <lineage>
        <taxon>Eukaryota</taxon>
        <taxon>Fungi</taxon>
        <taxon>Dikarya</taxon>
        <taxon>Basidiomycota</taxon>
        <taxon>Pucciniomycotina</taxon>
        <taxon>Pucciniomycetes</taxon>
        <taxon>Pucciniales</taxon>
        <taxon>Pucciniaceae</taxon>
        <taxon>Puccinia</taxon>
    </lineage>
</organism>
<evidence type="ECO:0000313" key="3">
    <source>
        <dbReference type="Proteomes" id="UP000037035"/>
    </source>
</evidence>
<feature type="compositionally biased region" description="Low complexity" evidence="1">
    <location>
        <begin position="184"/>
        <end position="197"/>
    </location>
</feature>
<feature type="compositionally biased region" description="Low complexity" evidence="1">
    <location>
        <begin position="664"/>
        <end position="676"/>
    </location>
</feature>
<name>A0A0L6VP03_9BASI</name>
<evidence type="ECO:0000313" key="2">
    <source>
        <dbReference type="EMBL" id="KNZ61875.1"/>
    </source>
</evidence>
<dbReference type="AlphaFoldDB" id="A0A0L6VP03"/>
<feature type="compositionally biased region" description="Polar residues" evidence="1">
    <location>
        <begin position="61"/>
        <end position="79"/>
    </location>
</feature>
<feature type="region of interest" description="Disordered" evidence="1">
    <location>
        <begin position="138"/>
        <end position="198"/>
    </location>
</feature>
<keyword evidence="3" id="KW-1185">Reference proteome</keyword>